<accession>A0A858RKK7</accession>
<evidence type="ECO:0000313" key="3">
    <source>
        <dbReference type="EMBL" id="QJE97467.1"/>
    </source>
</evidence>
<feature type="domain" description="SpoVT-AbrB" evidence="2">
    <location>
        <begin position="86"/>
        <end position="131"/>
    </location>
</feature>
<dbReference type="PROSITE" id="PS51740">
    <property type="entry name" value="SPOVT_ABRB"/>
    <property type="match status" value="1"/>
</dbReference>
<dbReference type="KEGG" id="luo:HHL09_17305"/>
<dbReference type="RefSeq" id="WP_169455867.1">
    <property type="nucleotide sequence ID" value="NZ_CP051774.1"/>
</dbReference>
<dbReference type="InterPro" id="IPR035642">
    <property type="entry name" value="MraZ_N"/>
</dbReference>
<evidence type="ECO:0000259" key="2">
    <source>
        <dbReference type="PROSITE" id="PS51740"/>
    </source>
</evidence>
<gene>
    <name evidence="3" type="ORF">HHL09_17305</name>
</gene>
<dbReference type="InterPro" id="IPR037914">
    <property type="entry name" value="SpoVT-AbrB_sf"/>
</dbReference>
<dbReference type="Proteomes" id="UP000501812">
    <property type="component" value="Chromosome"/>
</dbReference>
<name>A0A858RKK7_9BACT</name>
<dbReference type="CDD" id="cd16320">
    <property type="entry name" value="MraZ_N"/>
    <property type="match status" value="1"/>
</dbReference>
<dbReference type="InterPro" id="IPR038619">
    <property type="entry name" value="MraZ_sf"/>
</dbReference>
<dbReference type="EMBL" id="CP051774">
    <property type="protein sequence ID" value="QJE97467.1"/>
    <property type="molecule type" value="Genomic_DNA"/>
</dbReference>
<dbReference type="AlphaFoldDB" id="A0A858RKK7"/>
<evidence type="ECO:0000313" key="4">
    <source>
        <dbReference type="Proteomes" id="UP000501812"/>
    </source>
</evidence>
<proteinExistence type="predicted"/>
<evidence type="ECO:0000256" key="1">
    <source>
        <dbReference type="PROSITE-ProRule" id="PRU01076"/>
    </source>
</evidence>
<dbReference type="InterPro" id="IPR007159">
    <property type="entry name" value="SpoVT-AbrB_dom"/>
</dbReference>
<keyword evidence="4" id="KW-1185">Reference proteome</keyword>
<reference evidence="3 4" key="1">
    <citation type="submission" date="2020-04" db="EMBL/GenBank/DDBJ databases">
        <title>Luteolibacter sp. G-1-1-1 isolated from soil.</title>
        <authorList>
            <person name="Dahal R.H."/>
        </authorList>
    </citation>
    <scope>NUCLEOTIDE SEQUENCE [LARGE SCALE GENOMIC DNA]</scope>
    <source>
        <strain evidence="3 4">G-1-1-1</strain>
    </source>
</reference>
<dbReference type="GO" id="GO:0003677">
    <property type="term" value="F:DNA binding"/>
    <property type="evidence" value="ECO:0007669"/>
    <property type="project" value="UniProtKB-UniRule"/>
</dbReference>
<keyword evidence="1" id="KW-0238">DNA-binding</keyword>
<organism evidence="3 4">
    <name type="scientific">Luteolibacter luteus</name>
    <dbReference type="NCBI Taxonomy" id="2728835"/>
    <lineage>
        <taxon>Bacteria</taxon>
        <taxon>Pseudomonadati</taxon>
        <taxon>Verrucomicrobiota</taxon>
        <taxon>Verrucomicrobiia</taxon>
        <taxon>Verrucomicrobiales</taxon>
        <taxon>Verrucomicrobiaceae</taxon>
        <taxon>Luteolibacter</taxon>
    </lineage>
</organism>
<dbReference type="Gene3D" id="3.40.1550.20">
    <property type="entry name" value="Transcriptional regulator MraZ domain"/>
    <property type="match status" value="1"/>
</dbReference>
<sequence length="150" mass="17106">MSSSARIHESHFDYKMDPKYRVSVPVEWRPVSEETPIRLQLSKEHDLPVIKVFSEEEFDLKFQQVEKSDLTPAKKQQIVGHLRMMSKKATVSSQGKLTIPKDWSERIGLKADGPVILAGRGPFYMLSTQETFERITDIELGMDDGDLGVL</sequence>
<dbReference type="SUPFAM" id="SSF89447">
    <property type="entry name" value="AbrB/MazE/MraZ-like"/>
    <property type="match status" value="1"/>
</dbReference>
<protein>
    <recommendedName>
        <fullName evidence="2">SpoVT-AbrB domain-containing protein</fullName>
    </recommendedName>
</protein>